<keyword evidence="2" id="KW-0732">Signal</keyword>
<dbReference type="OrthoDB" id="9815357at2"/>
<dbReference type="SUPFAM" id="SSF56925">
    <property type="entry name" value="OMPA-like"/>
    <property type="match status" value="1"/>
</dbReference>
<dbReference type="InterPro" id="IPR051692">
    <property type="entry name" value="OMP-like"/>
</dbReference>
<protein>
    <submittedName>
        <fullName evidence="3">Opacity protein-like surface antigen</fullName>
    </submittedName>
</protein>
<comment type="caution">
    <text evidence="3">The sequence shown here is derived from an EMBL/GenBank/DDBJ whole genome shotgun (WGS) entry which is preliminary data.</text>
</comment>
<evidence type="ECO:0000313" key="3">
    <source>
        <dbReference type="EMBL" id="RIA56106.1"/>
    </source>
</evidence>
<feature type="signal peptide" evidence="2">
    <location>
        <begin position="1"/>
        <end position="22"/>
    </location>
</feature>
<comment type="similarity">
    <text evidence="1">Belongs to the Omp25/RopB family.</text>
</comment>
<evidence type="ECO:0000313" key="4">
    <source>
        <dbReference type="Proteomes" id="UP000266273"/>
    </source>
</evidence>
<dbReference type="Gene3D" id="2.40.160.20">
    <property type="match status" value="1"/>
</dbReference>
<proteinExistence type="inferred from homology"/>
<dbReference type="PANTHER" id="PTHR34001">
    <property type="entry name" value="BLL7405 PROTEIN"/>
    <property type="match status" value="1"/>
</dbReference>
<dbReference type="PANTHER" id="PTHR34001:SF3">
    <property type="entry name" value="BLL7405 PROTEIN"/>
    <property type="match status" value="1"/>
</dbReference>
<accession>A0A397Q426</accession>
<dbReference type="AlphaFoldDB" id="A0A397Q426"/>
<evidence type="ECO:0000256" key="2">
    <source>
        <dbReference type="SAM" id="SignalP"/>
    </source>
</evidence>
<organism evidence="3 4">
    <name type="scientific">Dichotomicrobium thermohalophilum</name>
    <dbReference type="NCBI Taxonomy" id="933063"/>
    <lineage>
        <taxon>Bacteria</taxon>
        <taxon>Pseudomonadati</taxon>
        <taxon>Pseudomonadota</taxon>
        <taxon>Alphaproteobacteria</taxon>
        <taxon>Hyphomicrobiales</taxon>
        <taxon>Hyphomicrobiaceae</taxon>
        <taxon>Dichotomicrobium</taxon>
    </lineage>
</organism>
<reference evidence="3 4" key="1">
    <citation type="submission" date="2018-08" db="EMBL/GenBank/DDBJ databases">
        <title>Genomic Encyclopedia of Archaeal and Bacterial Type Strains, Phase II (KMG-II): from individual species to whole genera.</title>
        <authorList>
            <person name="Goeker M."/>
        </authorList>
    </citation>
    <scope>NUCLEOTIDE SEQUENCE [LARGE SCALE GENOMIC DNA]</scope>
    <source>
        <strain evidence="3 4">DSM 5002</strain>
    </source>
</reference>
<keyword evidence="4" id="KW-1185">Reference proteome</keyword>
<evidence type="ECO:0000256" key="1">
    <source>
        <dbReference type="ARBA" id="ARBA00038306"/>
    </source>
</evidence>
<dbReference type="RefSeq" id="WP_119060934.1">
    <property type="nucleotide sequence ID" value="NZ_QXDF01000001.1"/>
</dbReference>
<gene>
    <name evidence="3" type="ORF">BXY53_1204</name>
</gene>
<feature type="chain" id="PRO_5017254580" evidence="2">
    <location>
        <begin position="23"/>
        <end position="281"/>
    </location>
</feature>
<dbReference type="EMBL" id="QXDF01000001">
    <property type="protein sequence ID" value="RIA56106.1"/>
    <property type="molecule type" value="Genomic_DNA"/>
</dbReference>
<sequence length="281" mass="31574">MRKLLCGAVAAVCIGAAGPAMANGSMKDVVVVEPAPLWSGCYFGLNVGGAWMDDQNYSDVKKSYGFYADDYEHAYDHHNSNKGSSGYWKTDYDGYSFHDNVDDSGPFGGGHIGCNFERGAFIFGVESDIGVANDVDYLASVRGRIGTAAWSRSHLYLTAGVAFASFDRDFKLKYEHEGHEYYHRYDEGDDETGWVLGAGWEYLIKDNMSFGLEGLYYWFDDDSSKYEWIDKYDGPSGSCGDSCGYSHHYHAYKFDRDVDNEVFVIRARLSYHLRRAPEPLK</sequence>
<dbReference type="InterPro" id="IPR011250">
    <property type="entry name" value="OMP/PagP_B-barrel"/>
</dbReference>
<name>A0A397Q426_9HYPH</name>
<dbReference type="Proteomes" id="UP000266273">
    <property type="component" value="Unassembled WGS sequence"/>
</dbReference>